<evidence type="ECO:0000259" key="9">
    <source>
        <dbReference type="PROSITE" id="PS50110"/>
    </source>
</evidence>
<accession>A0A3B7MVF2</accession>
<dbReference type="InterPro" id="IPR025944">
    <property type="entry name" value="Sigma_54_int_dom_CS"/>
</dbReference>
<dbReference type="InterPro" id="IPR002078">
    <property type="entry name" value="Sigma_54_int"/>
</dbReference>
<dbReference type="SUPFAM" id="SSF52172">
    <property type="entry name" value="CheY-like"/>
    <property type="match status" value="1"/>
</dbReference>
<dbReference type="KEGG" id="pseg:D3H65_26765"/>
<dbReference type="PROSITE" id="PS00675">
    <property type="entry name" value="SIGMA54_INTERACT_1"/>
    <property type="match status" value="1"/>
</dbReference>
<evidence type="ECO:0000259" key="8">
    <source>
        <dbReference type="PROSITE" id="PS50045"/>
    </source>
</evidence>
<dbReference type="GO" id="GO:0000160">
    <property type="term" value="P:phosphorelay signal transduction system"/>
    <property type="evidence" value="ECO:0007669"/>
    <property type="project" value="InterPro"/>
</dbReference>
<keyword evidence="11" id="KW-1185">Reference proteome</keyword>
<dbReference type="OrthoDB" id="9767722at2"/>
<feature type="domain" description="Response regulatory" evidence="9">
    <location>
        <begin position="4"/>
        <end position="118"/>
    </location>
</feature>
<dbReference type="CDD" id="cd17534">
    <property type="entry name" value="REC_DC-like"/>
    <property type="match status" value="1"/>
</dbReference>
<evidence type="ECO:0000313" key="11">
    <source>
        <dbReference type="Proteomes" id="UP000263900"/>
    </source>
</evidence>
<dbReference type="SMART" id="SM00448">
    <property type="entry name" value="REC"/>
    <property type="match status" value="1"/>
</dbReference>
<keyword evidence="2" id="KW-0067">ATP-binding</keyword>
<dbReference type="InterPro" id="IPR027417">
    <property type="entry name" value="P-loop_NTPase"/>
</dbReference>
<dbReference type="FunFam" id="3.40.50.300:FF:000006">
    <property type="entry name" value="DNA-binding transcriptional regulator NtrC"/>
    <property type="match status" value="1"/>
</dbReference>
<dbReference type="Gene3D" id="3.40.50.2300">
    <property type="match status" value="1"/>
</dbReference>
<gene>
    <name evidence="10" type="ORF">D3H65_26765</name>
</gene>
<reference evidence="10 11" key="1">
    <citation type="submission" date="2018-09" db="EMBL/GenBank/DDBJ databases">
        <title>Genome sequencing of strain 6GH32-13.</title>
        <authorList>
            <person name="Weon H.-Y."/>
            <person name="Heo J."/>
            <person name="Kwon S.-W."/>
        </authorList>
    </citation>
    <scope>NUCLEOTIDE SEQUENCE [LARGE SCALE GENOMIC DNA]</scope>
    <source>
        <strain evidence="10 11">5GH32-13</strain>
    </source>
</reference>
<dbReference type="CDD" id="cd00009">
    <property type="entry name" value="AAA"/>
    <property type="match status" value="1"/>
</dbReference>
<keyword evidence="1" id="KW-0547">Nucleotide-binding</keyword>
<sequence length="658" mass="73642">MTEQVLIVEDEFIVANDLMLILEKAGYKVCGIAASVEEARAIIRENKPGMVLLDIYLKGKLTGIDLAHELREQHIPFVYLSANSNQRVLEAAKATGPYGFLVKPFRAKDVLITLDIARYRHKHSLEFSLRQEALLQEKLTAISTQPFDREKKMFMAISILQPFIPFDLLVVNNIKNIQEHRSFEAFLRIGFDEYQAIGVSELLTITGLRMQEWNKIQTETISTITPACINNTEFQKACEADPIKKLVATAFQVNAVLTQPVTTGAGETYVLSFFNRSSDTWHAGHLALLQRLQPSLGSIISQEPIAGNEDPSTAPYKNARSGTENPGVISRFEGIVGNSHQLLAVLDQVAQVAPFDTSVLILGESGTGKERIAHSLHHMSARGSKPFIKVNCAALPPTLIESELFGHEKGAFTGATDRRVGKFEQANDGTIFLDEIGEMPLELQVKLLRVLQEKEIERIGGRSSFKINVRIVAATNRHLEREVAEGRFRLDLYYRLNVFPIILPPLRERREDIKHLAHHFAALACHRNRKAFNGITPKMVAELETWNWPGNIRELENVIEQAVILNDGISPLELKRPLNTGVVREPVLLSPLQNVSTAQSLTDIRKMQDDTEREYIISILRKANGRIRGEGGAAQLLNLKPTTLESKMLKLGIKKDNL</sequence>
<evidence type="ECO:0000256" key="7">
    <source>
        <dbReference type="SAM" id="MobiDB-lite"/>
    </source>
</evidence>
<dbReference type="GO" id="GO:0005524">
    <property type="term" value="F:ATP binding"/>
    <property type="evidence" value="ECO:0007669"/>
    <property type="project" value="UniProtKB-KW"/>
</dbReference>
<evidence type="ECO:0000256" key="6">
    <source>
        <dbReference type="PROSITE-ProRule" id="PRU00169"/>
    </source>
</evidence>
<dbReference type="PANTHER" id="PTHR32071:SF117">
    <property type="entry name" value="PTS-DEPENDENT DIHYDROXYACETONE KINASE OPERON REGULATORY PROTEIN-RELATED"/>
    <property type="match status" value="1"/>
</dbReference>
<feature type="domain" description="Sigma-54 factor interaction" evidence="8">
    <location>
        <begin position="335"/>
        <end position="564"/>
    </location>
</feature>
<organism evidence="10 11">
    <name type="scientific">Paraflavitalea soli</name>
    <dbReference type="NCBI Taxonomy" id="2315862"/>
    <lineage>
        <taxon>Bacteria</taxon>
        <taxon>Pseudomonadati</taxon>
        <taxon>Bacteroidota</taxon>
        <taxon>Chitinophagia</taxon>
        <taxon>Chitinophagales</taxon>
        <taxon>Chitinophagaceae</taxon>
        <taxon>Paraflavitalea</taxon>
    </lineage>
</organism>
<dbReference type="Gene3D" id="3.40.50.300">
    <property type="entry name" value="P-loop containing nucleotide triphosphate hydrolases"/>
    <property type="match status" value="1"/>
</dbReference>
<keyword evidence="3" id="KW-0805">Transcription regulation</keyword>
<evidence type="ECO:0000256" key="3">
    <source>
        <dbReference type="ARBA" id="ARBA00023015"/>
    </source>
</evidence>
<dbReference type="AlphaFoldDB" id="A0A3B7MVF2"/>
<dbReference type="PROSITE" id="PS50045">
    <property type="entry name" value="SIGMA54_INTERACT_4"/>
    <property type="match status" value="1"/>
</dbReference>
<keyword evidence="5" id="KW-0804">Transcription</keyword>
<dbReference type="PANTHER" id="PTHR32071">
    <property type="entry name" value="TRANSCRIPTIONAL REGULATORY PROTEIN"/>
    <property type="match status" value="1"/>
</dbReference>
<dbReference type="Pfam" id="PF00072">
    <property type="entry name" value="Response_reg"/>
    <property type="match status" value="1"/>
</dbReference>
<dbReference type="SUPFAM" id="SSF52540">
    <property type="entry name" value="P-loop containing nucleoside triphosphate hydrolases"/>
    <property type="match status" value="1"/>
</dbReference>
<dbReference type="GO" id="GO:0006355">
    <property type="term" value="P:regulation of DNA-templated transcription"/>
    <property type="evidence" value="ECO:0007669"/>
    <property type="project" value="InterPro"/>
</dbReference>
<dbReference type="InterPro" id="IPR011006">
    <property type="entry name" value="CheY-like_superfamily"/>
</dbReference>
<dbReference type="SMART" id="SM00382">
    <property type="entry name" value="AAA"/>
    <property type="match status" value="1"/>
</dbReference>
<dbReference type="Pfam" id="PF00158">
    <property type="entry name" value="Sigma54_activat"/>
    <property type="match status" value="1"/>
</dbReference>
<dbReference type="InterPro" id="IPR025662">
    <property type="entry name" value="Sigma_54_int_dom_ATP-bd_1"/>
</dbReference>
<name>A0A3B7MVF2_9BACT</name>
<keyword evidence="4" id="KW-0238">DNA-binding</keyword>
<dbReference type="InterPro" id="IPR058031">
    <property type="entry name" value="AAA_lid_NorR"/>
</dbReference>
<dbReference type="Gene3D" id="1.10.8.60">
    <property type="match status" value="1"/>
</dbReference>
<keyword evidence="6" id="KW-0597">Phosphoprotein</keyword>
<evidence type="ECO:0000256" key="4">
    <source>
        <dbReference type="ARBA" id="ARBA00023125"/>
    </source>
</evidence>
<dbReference type="Gene3D" id="1.10.10.60">
    <property type="entry name" value="Homeodomain-like"/>
    <property type="match status" value="1"/>
</dbReference>
<protein>
    <submittedName>
        <fullName evidence="10">Response regulator</fullName>
    </submittedName>
</protein>
<dbReference type="EMBL" id="CP032157">
    <property type="protein sequence ID" value="AXY77363.1"/>
    <property type="molecule type" value="Genomic_DNA"/>
</dbReference>
<feature type="region of interest" description="Disordered" evidence="7">
    <location>
        <begin position="302"/>
        <end position="322"/>
    </location>
</feature>
<dbReference type="PROSITE" id="PS00688">
    <property type="entry name" value="SIGMA54_INTERACT_3"/>
    <property type="match status" value="1"/>
</dbReference>
<evidence type="ECO:0000256" key="1">
    <source>
        <dbReference type="ARBA" id="ARBA00022741"/>
    </source>
</evidence>
<dbReference type="InterPro" id="IPR003593">
    <property type="entry name" value="AAA+_ATPase"/>
</dbReference>
<dbReference type="Pfam" id="PF25601">
    <property type="entry name" value="AAA_lid_14"/>
    <property type="match status" value="1"/>
</dbReference>
<evidence type="ECO:0000256" key="5">
    <source>
        <dbReference type="ARBA" id="ARBA00023163"/>
    </source>
</evidence>
<evidence type="ECO:0000256" key="2">
    <source>
        <dbReference type="ARBA" id="ARBA00022840"/>
    </source>
</evidence>
<dbReference type="GO" id="GO:0003677">
    <property type="term" value="F:DNA binding"/>
    <property type="evidence" value="ECO:0007669"/>
    <property type="project" value="UniProtKB-KW"/>
</dbReference>
<dbReference type="Proteomes" id="UP000263900">
    <property type="component" value="Chromosome"/>
</dbReference>
<dbReference type="PROSITE" id="PS50110">
    <property type="entry name" value="RESPONSE_REGULATORY"/>
    <property type="match status" value="1"/>
</dbReference>
<dbReference type="RefSeq" id="WP_119053239.1">
    <property type="nucleotide sequence ID" value="NZ_CP032157.1"/>
</dbReference>
<dbReference type="InterPro" id="IPR001789">
    <property type="entry name" value="Sig_transdc_resp-reg_receiver"/>
</dbReference>
<evidence type="ECO:0000313" key="10">
    <source>
        <dbReference type="EMBL" id="AXY77363.1"/>
    </source>
</evidence>
<proteinExistence type="predicted"/>
<feature type="modified residue" description="4-aspartylphosphate" evidence="6">
    <location>
        <position position="54"/>
    </location>
</feature>